<feature type="transmembrane region" description="Helical" evidence="1">
    <location>
        <begin position="38"/>
        <end position="61"/>
    </location>
</feature>
<protein>
    <submittedName>
        <fullName evidence="2">Uncharacterized protein</fullName>
    </submittedName>
</protein>
<dbReference type="OrthoDB" id="123051at2"/>
<feature type="transmembrane region" description="Helical" evidence="1">
    <location>
        <begin position="7"/>
        <end position="26"/>
    </location>
</feature>
<evidence type="ECO:0000313" key="3">
    <source>
        <dbReference type="Proteomes" id="UP000182409"/>
    </source>
</evidence>
<keyword evidence="1" id="KW-0812">Transmembrane</keyword>
<dbReference type="Proteomes" id="UP000182409">
    <property type="component" value="Unassembled WGS sequence"/>
</dbReference>
<evidence type="ECO:0000313" key="2">
    <source>
        <dbReference type="EMBL" id="SEB79362.1"/>
    </source>
</evidence>
<name>A0A1H4MAH6_9BACT</name>
<keyword evidence="1" id="KW-1133">Transmembrane helix</keyword>
<feature type="transmembrane region" description="Helical" evidence="1">
    <location>
        <begin position="97"/>
        <end position="114"/>
    </location>
</feature>
<gene>
    <name evidence="2" type="ORF">SAMN05443244_1856</name>
</gene>
<reference evidence="2 3" key="1">
    <citation type="submission" date="2016-10" db="EMBL/GenBank/DDBJ databases">
        <authorList>
            <person name="de Groot N.N."/>
        </authorList>
    </citation>
    <scope>NUCLEOTIDE SEQUENCE [LARGE SCALE GENOMIC DNA]</scope>
    <source>
        <strain evidence="2 3">AB35.6</strain>
    </source>
</reference>
<accession>A0A1H4MAH6</accession>
<dbReference type="AlphaFoldDB" id="A0A1H4MAH6"/>
<dbReference type="EMBL" id="FNSD01000001">
    <property type="protein sequence ID" value="SEB79362.1"/>
    <property type="molecule type" value="Genomic_DNA"/>
</dbReference>
<proteinExistence type="predicted"/>
<dbReference type="RefSeq" id="WP_074653535.1">
    <property type="nucleotide sequence ID" value="NZ_FNSD01000001.1"/>
</dbReference>
<feature type="transmembrane region" description="Helical" evidence="1">
    <location>
        <begin position="73"/>
        <end position="91"/>
    </location>
</feature>
<keyword evidence="1" id="KW-0472">Membrane</keyword>
<evidence type="ECO:0000256" key="1">
    <source>
        <dbReference type="SAM" id="Phobius"/>
    </source>
</evidence>
<sequence length="126" mass="13296">MRLFRATIAALFGAFIALAFYLAWFFRITHHDTPWDGAPVGFIALTAVIAVICGLIGGYLAAVLAPETPRGSAEGAAGFIALAALFAETHTPGQHHYAQMVALLALAPAAYVIGRTRQPRLADTSS</sequence>
<organism evidence="2 3">
    <name type="scientific">Terriglobus roseus</name>
    <dbReference type="NCBI Taxonomy" id="392734"/>
    <lineage>
        <taxon>Bacteria</taxon>
        <taxon>Pseudomonadati</taxon>
        <taxon>Acidobacteriota</taxon>
        <taxon>Terriglobia</taxon>
        <taxon>Terriglobales</taxon>
        <taxon>Acidobacteriaceae</taxon>
        <taxon>Terriglobus</taxon>
    </lineage>
</organism>